<name>A0A379DV67_9BACT</name>
<evidence type="ECO:0000256" key="1">
    <source>
        <dbReference type="SAM" id="SignalP"/>
    </source>
</evidence>
<dbReference type="PROSITE" id="PS51257">
    <property type="entry name" value="PROKAR_LIPOPROTEIN"/>
    <property type="match status" value="1"/>
</dbReference>
<proteinExistence type="predicted"/>
<sequence>MKLRKLSNSPAVVLLVFILLGVVSCSDEEQVASNAASPSDFINFSVAENNQTHTRTAFDSQNYVKKLKNFYVYAFLDDPGEEEPYMDNVEIVNQGNGIFSYKDENKRKRWLEDESKDCITK</sequence>
<dbReference type="GeneID" id="91081336"/>
<dbReference type="RefSeq" id="WP_021670120.1">
    <property type="nucleotide sequence ID" value="NZ_UGTL01000001.1"/>
</dbReference>
<accession>A0A379DV67</accession>
<gene>
    <name evidence="2" type="ORF">NCTC11157_00060</name>
</gene>
<feature type="signal peptide" evidence="1">
    <location>
        <begin position="1"/>
        <end position="25"/>
    </location>
</feature>
<dbReference type="AlphaFoldDB" id="A0A379DV67"/>
<dbReference type="CDD" id="cd13120">
    <property type="entry name" value="BF2867_like_N"/>
    <property type="match status" value="1"/>
</dbReference>
<keyword evidence="1" id="KW-0732">Signal</keyword>
<organism evidence="2 3">
    <name type="scientific">Prevotella disiens</name>
    <dbReference type="NCBI Taxonomy" id="28130"/>
    <lineage>
        <taxon>Bacteria</taxon>
        <taxon>Pseudomonadati</taxon>
        <taxon>Bacteroidota</taxon>
        <taxon>Bacteroidia</taxon>
        <taxon>Bacteroidales</taxon>
        <taxon>Prevotellaceae</taxon>
        <taxon>Prevotella</taxon>
    </lineage>
</organism>
<evidence type="ECO:0000313" key="2">
    <source>
        <dbReference type="EMBL" id="SUB84357.1"/>
    </source>
</evidence>
<feature type="chain" id="PRO_5017021126" evidence="1">
    <location>
        <begin position="26"/>
        <end position="121"/>
    </location>
</feature>
<evidence type="ECO:0000313" key="3">
    <source>
        <dbReference type="Proteomes" id="UP000254072"/>
    </source>
</evidence>
<protein>
    <submittedName>
        <fullName evidence="2">Uncharacterized protein</fullName>
    </submittedName>
</protein>
<dbReference type="EMBL" id="UGTL01000001">
    <property type="protein sequence ID" value="SUB84357.1"/>
    <property type="molecule type" value="Genomic_DNA"/>
</dbReference>
<reference evidence="2 3" key="1">
    <citation type="submission" date="2018-06" db="EMBL/GenBank/DDBJ databases">
        <authorList>
            <consortium name="Pathogen Informatics"/>
            <person name="Doyle S."/>
        </authorList>
    </citation>
    <scope>NUCLEOTIDE SEQUENCE [LARGE SCALE GENOMIC DNA]</scope>
    <source>
        <strain evidence="2 3">NCTC11157</strain>
    </source>
</reference>
<dbReference type="Proteomes" id="UP000254072">
    <property type="component" value="Unassembled WGS sequence"/>
</dbReference>